<dbReference type="STRING" id="376489.A5892_13795"/>
<evidence type="ECO:0000256" key="1">
    <source>
        <dbReference type="SAM" id="SignalP"/>
    </source>
</evidence>
<dbReference type="EMBL" id="CP015243">
    <property type="protein sequence ID" value="ANF58411.1"/>
    <property type="molecule type" value="Genomic_DNA"/>
</dbReference>
<gene>
    <name evidence="3" type="ORF">A5892_13795</name>
</gene>
<reference evidence="3 4" key="1">
    <citation type="submission" date="2016-04" db="EMBL/GenBank/DDBJ databases">
        <title>Complete Genome Sequence of Halotalea alkalilenta IHB B 13600.</title>
        <authorList>
            <person name="Swarnkar M.K."/>
            <person name="Sharma A."/>
            <person name="Kaushal K."/>
            <person name="Soni R."/>
            <person name="Rana S."/>
            <person name="Singh A.K."/>
            <person name="Gulati A."/>
        </authorList>
    </citation>
    <scope>NUCLEOTIDE SEQUENCE [LARGE SCALE GENOMIC DNA]</scope>
    <source>
        <strain evidence="3 4">IHB B 13600</strain>
    </source>
</reference>
<dbReference type="KEGG" id="haa:A5892_13795"/>
<keyword evidence="4" id="KW-1185">Reference proteome</keyword>
<dbReference type="Gene3D" id="3.10.560.10">
    <property type="entry name" value="Outer membrane lipoprotein wza domain like"/>
    <property type="match status" value="1"/>
</dbReference>
<evidence type="ECO:0000259" key="2">
    <source>
        <dbReference type="Pfam" id="PF06251"/>
    </source>
</evidence>
<feature type="chain" id="PRO_5008004687" description="Capsule biosynthesis GfcC-like C-terminal domain-containing protein" evidence="1">
    <location>
        <begin position="24"/>
        <end position="257"/>
    </location>
</feature>
<dbReference type="AlphaFoldDB" id="A0A172YGJ4"/>
<proteinExistence type="predicted"/>
<dbReference type="InterPro" id="IPR010425">
    <property type="entry name" value="Caps_synth_GfcC-like_C"/>
</dbReference>
<sequence>MLCTATLPLLLAAAIAPWHQAVAQPGDATPAPTLRDAWLAAAQQQDIDWGYAFILRSRDSERISASANRLPEELQVIATQRLIQGSPAESRAMLAWREALLESVAEPRRTPGRADLPLLLNRPRLNVPLEEIAQFGYCTAPDWVEVWSLKGVTRVAWHPGMTVMSALKALGSEAYASSDTASLVSPSGDTVRLGIASWNAQNAPLAPGARLVMEIQANSASGDWVNAVLPWFLASRLPGDQCTQFAPSAQIQGVSQP</sequence>
<evidence type="ECO:0000313" key="4">
    <source>
        <dbReference type="Proteomes" id="UP000077875"/>
    </source>
</evidence>
<feature type="signal peptide" evidence="1">
    <location>
        <begin position="1"/>
        <end position="23"/>
    </location>
</feature>
<protein>
    <recommendedName>
        <fullName evidence="2">Capsule biosynthesis GfcC-like C-terminal domain-containing protein</fullName>
    </recommendedName>
</protein>
<keyword evidence="1" id="KW-0732">Signal</keyword>
<feature type="domain" description="Capsule biosynthesis GfcC-like C-terminal" evidence="2">
    <location>
        <begin position="154"/>
        <end position="219"/>
    </location>
</feature>
<name>A0A172YGJ4_9GAMM</name>
<dbReference type="Proteomes" id="UP000077875">
    <property type="component" value="Chromosome"/>
</dbReference>
<evidence type="ECO:0000313" key="3">
    <source>
        <dbReference type="EMBL" id="ANF58411.1"/>
    </source>
</evidence>
<dbReference type="Pfam" id="PF06251">
    <property type="entry name" value="Caps_syn_GfcC_C"/>
    <property type="match status" value="1"/>
</dbReference>
<accession>A0A172YGJ4</accession>
<organism evidence="3 4">
    <name type="scientific">Halotalea alkalilenta</name>
    <dbReference type="NCBI Taxonomy" id="376489"/>
    <lineage>
        <taxon>Bacteria</taxon>
        <taxon>Pseudomonadati</taxon>
        <taxon>Pseudomonadota</taxon>
        <taxon>Gammaproteobacteria</taxon>
        <taxon>Oceanospirillales</taxon>
        <taxon>Halomonadaceae</taxon>
        <taxon>Halotalea</taxon>
    </lineage>
</organism>